<sequence length="380" mass="38987">MRILMFNTPLTGHFLPLLPLARALRTQGHDVAFVSAAAMADPVGAEGFEFIPAGPTVDVAIAEVTRRSGVDMMTSPSPALVAEFFGGARVDLGVDEALAGARAWEPDLVVSEHCDFVGPLVAAVLKVPSAVMGIDPALEPDVLDALAATAHSRYLDRGLQAPAHAPSGRWLLDVCPPGLQRDGALPPLERIALRPEPHQAAEGTPRAARVPGTGRPRVLVSLSTTRDAAPTLGPLLRSLSALDVDLVATSGGIPVGDLGLEPGRVEMVTFVPAAELLDDVSVIVHHGGSGTTFGAAARGIPAVVVPGAPGQQRQAFRVQAAGAGLALPIGDQAPESVTAAVVRLLAEPGFTAAAQRLRDEIAAMPSAAEVARRLVAAVAA</sequence>
<gene>
    <name evidence="6" type="ORF">SAMN05216252_107332</name>
</gene>
<evidence type="ECO:0000259" key="4">
    <source>
        <dbReference type="Pfam" id="PF06722"/>
    </source>
</evidence>
<comment type="similarity">
    <text evidence="1">Belongs to the glycosyltransferase 28 family.</text>
</comment>
<evidence type="ECO:0000313" key="7">
    <source>
        <dbReference type="Proteomes" id="UP000198280"/>
    </source>
</evidence>
<feature type="domain" description="Erythromycin biosynthesis protein CIII-like C-terminal" evidence="4">
    <location>
        <begin position="235"/>
        <end position="376"/>
    </location>
</feature>
<dbReference type="AlphaFoldDB" id="A0A239GE05"/>
<proteinExistence type="inferred from homology"/>
<dbReference type="Pfam" id="PF06722">
    <property type="entry name" value="EryCIII-like_C"/>
    <property type="match status" value="1"/>
</dbReference>
<dbReference type="GO" id="GO:0008194">
    <property type="term" value="F:UDP-glycosyltransferase activity"/>
    <property type="evidence" value="ECO:0007669"/>
    <property type="project" value="InterPro"/>
</dbReference>
<evidence type="ECO:0000256" key="2">
    <source>
        <dbReference type="ARBA" id="ARBA00022676"/>
    </source>
</evidence>
<keyword evidence="3 6" id="KW-0808">Transferase</keyword>
<dbReference type="Proteomes" id="UP000198280">
    <property type="component" value="Unassembled WGS sequence"/>
</dbReference>
<dbReference type="PANTHER" id="PTHR48050">
    <property type="entry name" value="STEROL 3-BETA-GLUCOSYLTRANSFERASE"/>
    <property type="match status" value="1"/>
</dbReference>
<dbReference type="OrthoDB" id="5488434at2"/>
<evidence type="ECO:0000259" key="5">
    <source>
        <dbReference type="Pfam" id="PF21036"/>
    </source>
</evidence>
<dbReference type="InterPro" id="IPR010610">
    <property type="entry name" value="EryCIII-like_C"/>
</dbReference>
<dbReference type="PANTHER" id="PTHR48050:SF13">
    <property type="entry name" value="STEROL 3-BETA-GLUCOSYLTRANSFERASE UGT80A2"/>
    <property type="match status" value="1"/>
</dbReference>
<protein>
    <submittedName>
        <fullName evidence="6">L-noviosyl transferase</fullName>
    </submittedName>
</protein>
<dbReference type="CDD" id="cd03784">
    <property type="entry name" value="GT1_Gtf-like"/>
    <property type="match status" value="1"/>
</dbReference>
<keyword evidence="7" id="KW-1185">Reference proteome</keyword>
<dbReference type="GO" id="GO:0016758">
    <property type="term" value="F:hexosyltransferase activity"/>
    <property type="evidence" value="ECO:0007669"/>
    <property type="project" value="UniProtKB-ARBA"/>
</dbReference>
<dbReference type="EMBL" id="FZOF01000007">
    <property type="protein sequence ID" value="SNS66713.1"/>
    <property type="molecule type" value="Genomic_DNA"/>
</dbReference>
<dbReference type="SUPFAM" id="SSF53756">
    <property type="entry name" value="UDP-Glycosyltransferase/glycogen phosphorylase"/>
    <property type="match status" value="1"/>
</dbReference>
<organism evidence="6 7">
    <name type="scientific">Actinacidiphila glaucinigra</name>
    <dbReference type="NCBI Taxonomy" id="235986"/>
    <lineage>
        <taxon>Bacteria</taxon>
        <taxon>Bacillati</taxon>
        <taxon>Actinomycetota</taxon>
        <taxon>Actinomycetes</taxon>
        <taxon>Kitasatosporales</taxon>
        <taxon>Streptomycetaceae</taxon>
        <taxon>Actinacidiphila</taxon>
    </lineage>
</organism>
<evidence type="ECO:0000256" key="1">
    <source>
        <dbReference type="ARBA" id="ARBA00006962"/>
    </source>
</evidence>
<name>A0A239GE05_9ACTN</name>
<dbReference type="GO" id="GO:0017000">
    <property type="term" value="P:antibiotic biosynthetic process"/>
    <property type="evidence" value="ECO:0007669"/>
    <property type="project" value="UniProtKB-ARBA"/>
</dbReference>
<dbReference type="InterPro" id="IPR048284">
    <property type="entry name" value="EryCIII-like_N"/>
</dbReference>
<dbReference type="InterPro" id="IPR050426">
    <property type="entry name" value="Glycosyltransferase_28"/>
</dbReference>
<keyword evidence="2" id="KW-0328">Glycosyltransferase</keyword>
<feature type="domain" description="Erythromycin biosynthesis protein CIII-like N-terminal" evidence="5">
    <location>
        <begin position="23"/>
        <end position="183"/>
    </location>
</feature>
<reference evidence="6 7" key="1">
    <citation type="submission" date="2017-06" db="EMBL/GenBank/DDBJ databases">
        <authorList>
            <person name="Kim H.J."/>
            <person name="Triplett B.A."/>
        </authorList>
    </citation>
    <scope>NUCLEOTIDE SEQUENCE [LARGE SCALE GENOMIC DNA]</scope>
    <source>
        <strain evidence="6 7">CGMCC 4.1858</strain>
    </source>
</reference>
<evidence type="ECO:0000256" key="3">
    <source>
        <dbReference type="ARBA" id="ARBA00022679"/>
    </source>
</evidence>
<dbReference type="InterPro" id="IPR002213">
    <property type="entry name" value="UDP_glucos_trans"/>
</dbReference>
<dbReference type="Gene3D" id="3.40.50.2000">
    <property type="entry name" value="Glycogen Phosphorylase B"/>
    <property type="match status" value="2"/>
</dbReference>
<dbReference type="Pfam" id="PF21036">
    <property type="entry name" value="EryCIII-like_N"/>
    <property type="match status" value="1"/>
</dbReference>
<accession>A0A239GE05</accession>
<evidence type="ECO:0000313" key="6">
    <source>
        <dbReference type="EMBL" id="SNS66713.1"/>
    </source>
</evidence>